<evidence type="ECO:0000313" key="3">
    <source>
        <dbReference type="Proteomes" id="UP000254869"/>
    </source>
</evidence>
<name>A0A370HYK4_9NOCA</name>
<gene>
    <name evidence="2" type="ORF">DFR76_110245</name>
</gene>
<dbReference type="CDD" id="cd00531">
    <property type="entry name" value="NTF2_like"/>
    <property type="match status" value="1"/>
</dbReference>
<keyword evidence="3" id="KW-1185">Reference proteome</keyword>
<comment type="caution">
    <text evidence="2">The sequence shown here is derived from an EMBL/GenBank/DDBJ whole genome shotgun (WGS) entry which is preliminary data.</text>
</comment>
<proteinExistence type="predicted"/>
<keyword evidence="2" id="KW-0413">Isomerase</keyword>
<dbReference type="Gene3D" id="3.10.450.50">
    <property type="match status" value="2"/>
</dbReference>
<dbReference type="InterPro" id="IPR032710">
    <property type="entry name" value="NTF2-like_dom_sf"/>
</dbReference>
<evidence type="ECO:0000259" key="1">
    <source>
        <dbReference type="Pfam" id="PF12680"/>
    </source>
</evidence>
<protein>
    <submittedName>
        <fullName evidence="2">Ketosteroid isomerase-like protein</fullName>
    </submittedName>
</protein>
<dbReference type="Proteomes" id="UP000254869">
    <property type="component" value="Unassembled WGS sequence"/>
</dbReference>
<dbReference type="RefSeq" id="WP_068004648.1">
    <property type="nucleotide sequence ID" value="NZ_QQBC01000010.1"/>
</dbReference>
<organism evidence="2 3">
    <name type="scientific">Nocardia pseudobrasiliensis</name>
    <dbReference type="NCBI Taxonomy" id="45979"/>
    <lineage>
        <taxon>Bacteria</taxon>
        <taxon>Bacillati</taxon>
        <taxon>Actinomycetota</taxon>
        <taxon>Actinomycetes</taxon>
        <taxon>Mycobacteriales</taxon>
        <taxon>Nocardiaceae</taxon>
        <taxon>Nocardia</taxon>
    </lineage>
</organism>
<sequence length="295" mass="32951">MQSESPLTDRTAIDQLIARLTARDIDGLMDLFARDAQVAMPFQPPGFPATMIGHGQIREALTVLDVYEPEPFCVRLADARPLSQRGEWLVQIDGAMVVRATGRPYHNRYLANCRIDAGKFATLTVYHDPLTQLTAYELAREEGFDDSAWERAAIERFYDLLFVQDHDSLLDMVAEDIEFHWPWPLPGLPERVVGREALRRRALEPLGTLWTPGSLARIGIRQLAGAHTWIADVQGDLAAQHSGRAYQAQLRAEIRFRNGKVAQLTQFSNPLDQIIALGADIPGVNVPGSGIDQYL</sequence>
<reference evidence="2 3" key="1">
    <citation type="submission" date="2018-07" db="EMBL/GenBank/DDBJ databases">
        <title>Genomic Encyclopedia of Type Strains, Phase IV (KMG-IV): sequencing the most valuable type-strain genomes for metagenomic binning, comparative biology and taxonomic classification.</title>
        <authorList>
            <person name="Goeker M."/>
        </authorList>
    </citation>
    <scope>NUCLEOTIDE SEQUENCE [LARGE SCALE GENOMIC DNA]</scope>
    <source>
        <strain evidence="2 3">DSM 44290</strain>
    </source>
</reference>
<evidence type="ECO:0000313" key="2">
    <source>
        <dbReference type="EMBL" id="RDI63548.1"/>
    </source>
</evidence>
<dbReference type="AlphaFoldDB" id="A0A370HYK4"/>
<dbReference type="EMBL" id="QQBC01000010">
    <property type="protein sequence ID" value="RDI63548.1"/>
    <property type="molecule type" value="Genomic_DNA"/>
</dbReference>
<accession>A0A370HYK4</accession>
<dbReference type="SUPFAM" id="SSF54427">
    <property type="entry name" value="NTF2-like"/>
    <property type="match status" value="2"/>
</dbReference>
<dbReference type="InterPro" id="IPR037401">
    <property type="entry name" value="SnoaL-like"/>
</dbReference>
<feature type="domain" description="SnoaL-like" evidence="1">
    <location>
        <begin position="154"/>
        <end position="263"/>
    </location>
</feature>
<dbReference type="Pfam" id="PF12680">
    <property type="entry name" value="SnoaL_2"/>
    <property type="match status" value="1"/>
</dbReference>
<dbReference type="STRING" id="1210086.GCA_001613105_05891"/>
<dbReference type="GO" id="GO:0016853">
    <property type="term" value="F:isomerase activity"/>
    <property type="evidence" value="ECO:0007669"/>
    <property type="project" value="UniProtKB-KW"/>
</dbReference>